<dbReference type="InterPro" id="IPR006083">
    <property type="entry name" value="PRK/URK"/>
</dbReference>
<dbReference type="Proteomes" id="UP000593591">
    <property type="component" value="Chromosome"/>
</dbReference>
<evidence type="ECO:0000259" key="1">
    <source>
        <dbReference type="Pfam" id="PF00485"/>
    </source>
</evidence>
<dbReference type="EMBL" id="CP031517">
    <property type="protein sequence ID" value="QOS39514.1"/>
    <property type="molecule type" value="Genomic_DNA"/>
</dbReference>
<gene>
    <name evidence="2" type="ORF">DYE49_03190</name>
</gene>
<name>A0A7M1XIS6_9SPIR</name>
<protein>
    <recommendedName>
        <fullName evidence="1">Phosphoribulokinase/uridine kinase domain-containing protein</fullName>
    </recommendedName>
</protein>
<dbReference type="AlphaFoldDB" id="A0A7M1XIS6"/>
<accession>A0A7M1XIS6</accession>
<dbReference type="SUPFAM" id="SSF52540">
    <property type="entry name" value="P-loop containing nucleoside triphosphate hydrolases"/>
    <property type="match status" value="1"/>
</dbReference>
<reference evidence="2 3" key="1">
    <citation type="submission" date="2018-08" db="EMBL/GenBank/DDBJ databases">
        <title>The first complete genome of Treponema rectale (CHPAT), a commensal spirochete of the bovine rectum.</title>
        <authorList>
            <person name="Staton G.J."/>
            <person name="Clegg S.R."/>
            <person name="Carter S.D."/>
            <person name="Radford A.D."/>
            <person name="Darby A."/>
            <person name="Hall N."/>
            <person name="Birtles R.J."/>
            <person name="Evans N.J."/>
        </authorList>
    </citation>
    <scope>NUCLEOTIDE SEQUENCE [LARGE SCALE GENOMIC DNA]</scope>
    <source>
        <strain evidence="2 3">CHPA</strain>
    </source>
</reference>
<feature type="domain" description="Phosphoribulokinase/uridine kinase" evidence="1">
    <location>
        <begin position="142"/>
        <end position="278"/>
    </location>
</feature>
<dbReference type="KEGG" id="trc:DYE49_03190"/>
<evidence type="ECO:0000313" key="3">
    <source>
        <dbReference type="Proteomes" id="UP000593591"/>
    </source>
</evidence>
<sequence>MSYFVHHPDKWASANIDLIEECLEKHEKTVVIIAGASSSGKSYCAQILSQVLKAKGHHPIAISLDSYNFGLSGIISNKVNLHYFDNSLKEIRKIAADIKSVIQDIPFNKKYDDEAIKKIEPVISKYFSREDKEKFLHGLQEEWKVLNFDEPSVYDMQEASEDVHTLLKGGKIEKKQYSKVVSERVPTGIYLDGQECDVIIMEGIYALTPSLVACFDHRNLITNFIDSDPKTLYLRRIIRDAKETSASSVFTTSLYFKYIIPSYIHSILPNKESADVVFINDMTFLEMKEGTLYTTKMEMKTKSWEAVDHIIRHSTLRKITYEKDTYFTSKDEPLDSQNILRLRCYSDDEGKTYVPSSLVHKGLPKVRRDGKCIRPINVLIKEGDFFKVWNSEMECLQDFAKAGCLIGPVQKKIKWKIEYKNQNLTIRYVEGQGYFVEFDKPYVKEAIEYTKNTIARYEGK</sequence>
<dbReference type="InterPro" id="IPR027417">
    <property type="entry name" value="P-loop_NTPase"/>
</dbReference>
<evidence type="ECO:0000313" key="2">
    <source>
        <dbReference type="EMBL" id="QOS39514.1"/>
    </source>
</evidence>
<dbReference type="Gene3D" id="3.40.50.300">
    <property type="entry name" value="P-loop containing nucleotide triphosphate hydrolases"/>
    <property type="match status" value="2"/>
</dbReference>
<proteinExistence type="predicted"/>
<dbReference type="GO" id="GO:0005524">
    <property type="term" value="F:ATP binding"/>
    <property type="evidence" value="ECO:0007669"/>
    <property type="project" value="InterPro"/>
</dbReference>
<dbReference type="GO" id="GO:0016301">
    <property type="term" value="F:kinase activity"/>
    <property type="evidence" value="ECO:0007669"/>
    <property type="project" value="InterPro"/>
</dbReference>
<dbReference type="Pfam" id="PF00485">
    <property type="entry name" value="PRK"/>
    <property type="match status" value="1"/>
</dbReference>
<dbReference type="PANTHER" id="PTHR10285">
    <property type="entry name" value="URIDINE KINASE"/>
    <property type="match status" value="1"/>
</dbReference>
<organism evidence="2 3">
    <name type="scientific">Treponema rectale</name>
    <dbReference type="NCBI Taxonomy" id="744512"/>
    <lineage>
        <taxon>Bacteria</taxon>
        <taxon>Pseudomonadati</taxon>
        <taxon>Spirochaetota</taxon>
        <taxon>Spirochaetia</taxon>
        <taxon>Spirochaetales</taxon>
        <taxon>Treponemataceae</taxon>
        <taxon>Treponema</taxon>
    </lineage>
</organism>